<name>A0AAE0JE55_9PEZI</name>
<sequence length="183" mass="20482">MASSRRKVFRVTGLPMKKSEAGTTVTLDPTQVQALLKKAIEKEIGPHELAHIQPRTVCIVPSCIPNNTYNALVDFSGGEPTFLGELIRNPLSAWQIEMEVGNDIEDITFDLHFHGFTQLYATVTDHPIIADIIAITGLDGNAYGSWRSRGNLGRMWLRDYLSKDMPRCRSMIYGYNSVVEQGR</sequence>
<keyword evidence="2" id="KW-1185">Reference proteome</keyword>
<evidence type="ECO:0000313" key="1">
    <source>
        <dbReference type="EMBL" id="KAK3343205.1"/>
    </source>
</evidence>
<comment type="caution">
    <text evidence="1">The sequence shown here is derived from an EMBL/GenBank/DDBJ whole genome shotgun (WGS) entry which is preliminary data.</text>
</comment>
<protein>
    <submittedName>
        <fullName evidence="1">Uncharacterized protein</fullName>
    </submittedName>
</protein>
<dbReference type="GeneID" id="87859514"/>
<accession>A0AAE0JE55</accession>
<reference evidence="1" key="2">
    <citation type="submission" date="2023-06" db="EMBL/GenBank/DDBJ databases">
        <authorList>
            <consortium name="Lawrence Berkeley National Laboratory"/>
            <person name="Haridas S."/>
            <person name="Hensen N."/>
            <person name="Bonometti L."/>
            <person name="Westerberg I."/>
            <person name="Brannstrom I.O."/>
            <person name="Guillou S."/>
            <person name="Cros-Aarteil S."/>
            <person name="Calhoun S."/>
            <person name="Kuo A."/>
            <person name="Mondo S."/>
            <person name="Pangilinan J."/>
            <person name="Riley R."/>
            <person name="Labutti K."/>
            <person name="Andreopoulos B."/>
            <person name="Lipzen A."/>
            <person name="Chen C."/>
            <person name="Yanf M."/>
            <person name="Daum C."/>
            <person name="Ng V."/>
            <person name="Clum A."/>
            <person name="Steindorff A."/>
            <person name="Ohm R."/>
            <person name="Martin F."/>
            <person name="Silar P."/>
            <person name="Natvig D."/>
            <person name="Lalanne C."/>
            <person name="Gautier V."/>
            <person name="Ament-Velasquez S.L."/>
            <person name="Kruys A."/>
            <person name="Hutchinson M.I."/>
            <person name="Powell A.J."/>
            <person name="Barry K."/>
            <person name="Miller A.N."/>
            <person name="Grigoriev I.V."/>
            <person name="Debuchy R."/>
            <person name="Gladieux P."/>
            <person name="Thoren M.H."/>
            <person name="Johannesson H."/>
        </authorList>
    </citation>
    <scope>NUCLEOTIDE SEQUENCE</scope>
    <source>
        <strain evidence="1">CBS 560.94</strain>
    </source>
</reference>
<dbReference type="Proteomes" id="UP001278500">
    <property type="component" value="Unassembled WGS sequence"/>
</dbReference>
<reference evidence="1" key="1">
    <citation type="journal article" date="2023" name="Mol. Phylogenet. Evol.">
        <title>Genome-scale phylogeny and comparative genomics of the fungal order Sordariales.</title>
        <authorList>
            <person name="Hensen N."/>
            <person name="Bonometti L."/>
            <person name="Westerberg I."/>
            <person name="Brannstrom I.O."/>
            <person name="Guillou S."/>
            <person name="Cros-Aarteil S."/>
            <person name="Calhoun S."/>
            <person name="Haridas S."/>
            <person name="Kuo A."/>
            <person name="Mondo S."/>
            <person name="Pangilinan J."/>
            <person name="Riley R."/>
            <person name="LaButti K."/>
            <person name="Andreopoulos B."/>
            <person name="Lipzen A."/>
            <person name="Chen C."/>
            <person name="Yan M."/>
            <person name="Daum C."/>
            <person name="Ng V."/>
            <person name="Clum A."/>
            <person name="Steindorff A."/>
            <person name="Ohm R.A."/>
            <person name="Martin F."/>
            <person name="Silar P."/>
            <person name="Natvig D.O."/>
            <person name="Lalanne C."/>
            <person name="Gautier V."/>
            <person name="Ament-Velasquez S.L."/>
            <person name="Kruys A."/>
            <person name="Hutchinson M.I."/>
            <person name="Powell A.J."/>
            <person name="Barry K."/>
            <person name="Miller A.N."/>
            <person name="Grigoriev I.V."/>
            <person name="Debuchy R."/>
            <person name="Gladieux P."/>
            <person name="Hiltunen Thoren M."/>
            <person name="Johannesson H."/>
        </authorList>
    </citation>
    <scope>NUCLEOTIDE SEQUENCE</scope>
    <source>
        <strain evidence="1">CBS 560.94</strain>
    </source>
</reference>
<dbReference type="RefSeq" id="XP_062680998.1">
    <property type="nucleotide sequence ID" value="XM_062822360.1"/>
</dbReference>
<proteinExistence type="predicted"/>
<dbReference type="AlphaFoldDB" id="A0AAE0JE55"/>
<dbReference type="EMBL" id="JAUEPP010000005">
    <property type="protein sequence ID" value="KAK3343205.1"/>
    <property type="molecule type" value="Genomic_DNA"/>
</dbReference>
<evidence type="ECO:0000313" key="2">
    <source>
        <dbReference type="Proteomes" id="UP001278500"/>
    </source>
</evidence>
<gene>
    <name evidence="1" type="ORF">B0H65DRAFT_243803</name>
</gene>
<organism evidence="1 2">
    <name type="scientific">Neurospora tetraspora</name>
    <dbReference type="NCBI Taxonomy" id="94610"/>
    <lineage>
        <taxon>Eukaryota</taxon>
        <taxon>Fungi</taxon>
        <taxon>Dikarya</taxon>
        <taxon>Ascomycota</taxon>
        <taxon>Pezizomycotina</taxon>
        <taxon>Sordariomycetes</taxon>
        <taxon>Sordariomycetidae</taxon>
        <taxon>Sordariales</taxon>
        <taxon>Sordariaceae</taxon>
        <taxon>Neurospora</taxon>
    </lineage>
</organism>